<accession>A0A6J7WMB2</accession>
<sequence length="306" mass="35019">MISSYNEWDSLKSVVVGSAKYANWPTDDPVFAQESEKTLWKETPVPSGPVPDWIVDEANEDLNELARTLHNLGIQVIRPAPRNYPVTGGMYNYCPRDRLLIYGNTIVDPAMMYPCRDQEIIVLDEVVHKSHDVRVMPRDQGMVLDAANICRLNDTWLFLESASGNHLAYKWLQEQFPDVTIELCNFYAGVHIDSTIVPLREGLVLLNGSRVTSSVCPKVFNNWHKIYVHDVVAQDFYQYPYASKWIAMNMLVIDPNTVIVDRHQTDLIKTLEDWNFTVIPLELRHSRTLGGGFHCVTLDLIRESNK</sequence>
<dbReference type="PANTHER" id="PTHR10488">
    <property type="entry name" value="GLYCINE AMIDINOTRANSFERASE, MITOCHONDRIAL"/>
    <property type="match status" value="1"/>
</dbReference>
<dbReference type="GO" id="GO:0016787">
    <property type="term" value="F:hydrolase activity"/>
    <property type="evidence" value="ECO:0007669"/>
    <property type="project" value="UniProtKB-KW"/>
</dbReference>
<dbReference type="GO" id="GO:0015067">
    <property type="term" value="F:amidinotransferase activity"/>
    <property type="evidence" value="ECO:0007669"/>
    <property type="project" value="InterPro"/>
</dbReference>
<name>A0A6J7WMB2_9CAUD</name>
<evidence type="ECO:0000256" key="2">
    <source>
        <dbReference type="ARBA" id="ARBA00022679"/>
    </source>
</evidence>
<dbReference type="SUPFAM" id="SSF55909">
    <property type="entry name" value="Pentein"/>
    <property type="match status" value="1"/>
</dbReference>
<keyword evidence="2" id="KW-0808">Transferase</keyword>
<dbReference type="Gene3D" id="3.75.10.10">
    <property type="entry name" value="L-arginine/glycine Amidinotransferase, Chain A"/>
    <property type="match status" value="1"/>
</dbReference>
<reference evidence="3" key="1">
    <citation type="submission" date="2020-05" db="EMBL/GenBank/DDBJ databases">
        <authorList>
            <person name="Chiriac C."/>
            <person name="Salcher M."/>
            <person name="Ghai R."/>
            <person name="Kavagutti S V."/>
        </authorList>
    </citation>
    <scope>NUCLEOTIDE SEQUENCE</scope>
</reference>
<evidence type="ECO:0000256" key="1">
    <source>
        <dbReference type="ARBA" id="ARBA00006943"/>
    </source>
</evidence>
<gene>
    <name evidence="3" type="ORF">UFOVP190_284</name>
</gene>
<dbReference type="PANTHER" id="PTHR10488:SF1">
    <property type="entry name" value="GLYCINE AMIDINOTRANSFERASE, MITOCHONDRIAL"/>
    <property type="match status" value="1"/>
</dbReference>
<protein>
    <submittedName>
        <fullName evidence="3">COG1834 N-Dimethylarginine dimethylaminohydrolase</fullName>
    </submittedName>
</protein>
<organism evidence="3">
    <name type="scientific">uncultured Caudovirales phage</name>
    <dbReference type="NCBI Taxonomy" id="2100421"/>
    <lineage>
        <taxon>Viruses</taxon>
        <taxon>Duplodnaviria</taxon>
        <taxon>Heunggongvirae</taxon>
        <taxon>Uroviricota</taxon>
        <taxon>Caudoviricetes</taxon>
        <taxon>Peduoviridae</taxon>
        <taxon>Maltschvirus</taxon>
        <taxon>Maltschvirus maltsch</taxon>
    </lineage>
</organism>
<dbReference type="InterPro" id="IPR033195">
    <property type="entry name" value="AmidinoTrfase"/>
</dbReference>
<proteinExistence type="inferred from homology"/>
<evidence type="ECO:0000313" key="3">
    <source>
        <dbReference type="EMBL" id="CAB5214835.1"/>
    </source>
</evidence>
<comment type="similarity">
    <text evidence="1">Belongs to the amidinotransferase family.</text>
</comment>
<dbReference type="EMBL" id="LR798243">
    <property type="protein sequence ID" value="CAB5214835.1"/>
    <property type="molecule type" value="Genomic_DNA"/>
</dbReference>
<keyword evidence="3" id="KW-0378">Hydrolase</keyword>